<dbReference type="KEGG" id="pfj:MYCFIDRAFT_170655"/>
<gene>
    <name evidence="2" type="ORF">MYCFIDRAFT_170655</name>
</gene>
<evidence type="ECO:0000313" key="2">
    <source>
        <dbReference type="EMBL" id="EME89141.1"/>
    </source>
</evidence>
<name>N1QAZ8_PSEFD</name>
<evidence type="ECO:0000313" key="3">
    <source>
        <dbReference type="Proteomes" id="UP000016932"/>
    </source>
</evidence>
<evidence type="ECO:0000256" key="1">
    <source>
        <dbReference type="SAM" id="MobiDB-lite"/>
    </source>
</evidence>
<dbReference type="GeneID" id="19332525"/>
<keyword evidence="3" id="KW-1185">Reference proteome</keyword>
<sequence length="125" mass="13911">MSLRFADDQSGWWESWQWMEDVRAMHRRVDPDLASASMLSAPSIIDGCLLNDATASSSGKARRGNASLCRSQGTVVLAAGAFRAQQMRHRWSPGTQHLPFRKPPRKIPADFASNGQPGHRLPNKR</sequence>
<proteinExistence type="predicted"/>
<dbReference type="Proteomes" id="UP000016932">
    <property type="component" value="Unassembled WGS sequence"/>
</dbReference>
<dbReference type="HOGENOM" id="CLU_1993597_0_0_1"/>
<dbReference type="RefSeq" id="XP_007921891.1">
    <property type="nucleotide sequence ID" value="XM_007923700.1"/>
</dbReference>
<dbReference type="AlphaFoldDB" id="N1QAZ8"/>
<feature type="region of interest" description="Disordered" evidence="1">
    <location>
        <begin position="90"/>
        <end position="125"/>
    </location>
</feature>
<protein>
    <submittedName>
        <fullName evidence="2">Uncharacterized protein</fullName>
    </submittedName>
</protein>
<reference evidence="2 3" key="1">
    <citation type="journal article" date="2012" name="PLoS Pathog.">
        <title>Diverse lifestyles and strategies of plant pathogenesis encoded in the genomes of eighteen Dothideomycetes fungi.</title>
        <authorList>
            <person name="Ohm R.A."/>
            <person name="Feau N."/>
            <person name="Henrissat B."/>
            <person name="Schoch C.L."/>
            <person name="Horwitz B.A."/>
            <person name="Barry K.W."/>
            <person name="Condon B.J."/>
            <person name="Copeland A.C."/>
            <person name="Dhillon B."/>
            <person name="Glaser F."/>
            <person name="Hesse C.N."/>
            <person name="Kosti I."/>
            <person name="LaButti K."/>
            <person name="Lindquist E.A."/>
            <person name="Lucas S."/>
            <person name="Salamov A.A."/>
            <person name="Bradshaw R.E."/>
            <person name="Ciuffetti L."/>
            <person name="Hamelin R.C."/>
            <person name="Kema G.H.J."/>
            <person name="Lawrence C."/>
            <person name="Scott J.A."/>
            <person name="Spatafora J.W."/>
            <person name="Turgeon B.G."/>
            <person name="de Wit P.J.G.M."/>
            <person name="Zhong S."/>
            <person name="Goodwin S.B."/>
            <person name="Grigoriev I.V."/>
        </authorList>
    </citation>
    <scope>NUCLEOTIDE SEQUENCE [LARGE SCALE GENOMIC DNA]</scope>
    <source>
        <strain evidence="2 3">CIRAD86</strain>
    </source>
</reference>
<accession>N1QAZ8</accession>
<dbReference type="EMBL" id="KB446555">
    <property type="protein sequence ID" value="EME89141.1"/>
    <property type="molecule type" value="Genomic_DNA"/>
</dbReference>
<dbReference type="VEuPathDB" id="FungiDB:MYCFIDRAFT_170655"/>
<organism evidence="2 3">
    <name type="scientific">Pseudocercospora fijiensis (strain CIRAD86)</name>
    <name type="common">Black leaf streak disease fungus</name>
    <name type="synonym">Mycosphaerella fijiensis</name>
    <dbReference type="NCBI Taxonomy" id="383855"/>
    <lineage>
        <taxon>Eukaryota</taxon>
        <taxon>Fungi</taxon>
        <taxon>Dikarya</taxon>
        <taxon>Ascomycota</taxon>
        <taxon>Pezizomycotina</taxon>
        <taxon>Dothideomycetes</taxon>
        <taxon>Dothideomycetidae</taxon>
        <taxon>Mycosphaerellales</taxon>
        <taxon>Mycosphaerellaceae</taxon>
        <taxon>Pseudocercospora</taxon>
    </lineage>
</organism>